<dbReference type="Proteomes" id="UP000265566">
    <property type="component" value="Chromosome 4"/>
</dbReference>
<dbReference type="FunFam" id="3.30.70.330:FF:000714">
    <property type="entry name" value="Glycine-rich RNA-binding protein 2, mitochondrial"/>
    <property type="match status" value="1"/>
</dbReference>
<sequence length="112" mass="12534">MFVHLTSSKLIATIANTRTLPQLLLCVRHHSSTKLFIAGLSYNTNETVLRDTFEQHGQIIEVKVICNHRTGESKGYGFVRFNSETAAATARKELHGQIVDGRRIRVGYAHKG</sequence>
<dbReference type="eggNOG" id="KOG0118">
    <property type="taxonomic scope" value="Eukaryota"/>
</dbReference>
<dbReference type="InterPro" id="IPR012677">
    <property type="entry name" value="Nucleotide-bd_a/b_plait_sf"/>
</dbReference>
<organism evidence="4 7">
    <name type="scientific">Medicago truncatula</name>
    <name type="common">Barrel medic</name>
    <name type="synonym">Medicago tribuloides</name>
    <dbReference type="NCBI Taxonomy" id="3880"/>
    <lineage>
        <taxon>Eukaryota</taxon>
        <taxon>Viridiplantae</taxon>
        <taxon>Streptophyta</taxon>
        <taxon>Embryophyta</taxon>
        <taxon>Tracheophyta</taxon>
        <taxon>Spermatophyta</taxon>
        <taxon>Magnoliopsida</taxon>
        <taxon>eudicotyledons</taxon>
        <taxon>Gunneridae</taxon>
        <taxon>Pentapetalae</taxon>
        <taxon>rosids</taxon>
        <taxon>fabids</taxon>
        <taxon>Fabales</taxon>
        <taxon>Fabaceae</taxon>
        <taxon>Papilionoideae</taxon>
        <taxon>50 kb inversion clade</taxon>
        <taxon>NPAAA clade</taxon>
        <taxon>Hologalegina</taxon>
        <taxon>IRL clade</taxon>
        <taxon>Trifolieae</taxon>
        <taxon>Medicago</taxon>
    </lineage>
</organism>
<dbReference type="SMART" id="SM00360">
    <property type="entry name" value="RRM"/>
    <property type="match status" value="1"/>
</dbReference>
<keyword evidence="7" id="KW-1185">Reference proteome</keyword>
<reference evidence="4 7" key="2">
    <citation type="journal article" date="2014" name="BMC Genomics">
        <title>An improved genome release (version Mt4.0) for the model legume Medicago truncatula.</title>
        <authorList>
            <person name="Tang H."/>
            <person name="Krishnakumar V."/>
            <person name="Bidwell S."/>
            <person name="Rosen B."/>
            <person name="Chan A."/>
            <person name="Zhou S."/>
            <person name="Gentzbittel L."/>
            <person name="Childs K.L."/>
            <person name="Yandell M."/>
            <person name="Gundlach H."/>
            <person name="Mayer K.F."/>
            <person name="Schwartz D.C."/>
            <person name="Town C.D."/>
        </authorList>
    </citation>
    <scope>GENOME REANNOTATION</scope>
    <source>
        <strain evidence="6 7">cv. Jemalong A17</strain>
    </source>
</reference>
<dbReference type="GO" id="GO:0003729">
    <property type="term" value="F:mRNA binding"/>
    <property type="evidence" value="ECO:0000318"/>
    <property type="project" value="GO_Central"/>
</dbReference>
<dbReference type="STRING" id="3880.G7JUS2"/>
<accession>G7JUS2</accession>
<dbReference type="PANTHER" id="PTHR48027">
    <property type="entry name" value="HETEROGENEOUS NUCLEAR RIBONUCLEOPROTEIN 87F-RELATED"/>
    <property type="match status" value="1"/>
</dbReference>
<evidence type="ECO:0000256" key="1">
    <source>
        <dbReference type="ARBA" id="ARBA00022884"/>
    </source>
</evidence>
<evidence type="ECO:0000313" key="4">
    <source>
        <dbReference type="EMBL" id="AES88852.1"/>
    </source>
</evidence>
<dbReference type="GO" id="GO:0005737">
    <property type="term" value="C:cytoplasm"/>
    <property type="evidence" value="ECO:0000318"/>
    <property type="project" value="GO_Central"/>
</dbReference>
<reference evidence="5" key="4">
    <citation type="journal article" date="2018" name="Nat. Plants">
        <title>Whole-genome landscape of Medicago truncatula symbiotic genes.</title>
        <authorList>
            <person name="Pecrix Y."/>
            <person name="Gamas P."/>
            <person name="Carrere S."/>
        </authorList>
    </citation>
    <scope>NUCLEOTIDE SEQUENCE</scope>
    <source>
        <tissue evidence="5">Leaves</tissue>
    </source>
</reference>
<dbReference type="OMA" id="IRVTYAH"/>
<evidence type="ECO:0000313" key="6">
    <source>
        <dbReference type="EnsemblPlants" id="AES88852"/>
    </source>
</evidence>
<dbReference type="PROSITE" id="PS50102">
    <property type="entry name" value="RRM"/>
    <property type="match status" value="1"/>
</dbReference>
<dbReference type="EnsemblPlants" id="AES88852">
    <property type="protein sequence ID" value="AES88852"/>
    <property type="gene ID" value="MTR_4g063560"/>
</dbReference>
<dbReference type="InterPro" id="IPR052462">
    <property type="entry name" value="SLIRP/GR-RBP-like"/>
</dbReference>
<dbReference type="Pfam" id="PF00076">
    <property type="entry name" value="RRM_1"/>
    <property type="match status" value="1"/>
</dbReference>
<feature type="domain" description="RRM" evidence="3">
    <location>
        <begin position="33"/>
        <end position="111"/>
    </location>
</feature>
<protein>
    <submittedName>
        <fullName evidence="5">Putative nucleotide-binding alpha-beta plait domain-containing protein</fullName>
    </submittedName>
    <submittedName>
        <fullName evidence="4">RNA recognition motif</fullName>
    </submittedName>
</protein>
<proteinExistence type="predicted"/>
<reference evidence="6" key="3">
    <citation type="submission" date="2015-04" db="UniProtKB">
        <authorList>
            <consortium name="EnsemblPlants"/>
        </authorList>
    </citation>
    <scope>IDENTIFICATION</scope>
    <source>
        <strain evidence="6">cv. Jemalong A17</strain>
    </source>
</reference>
<dbReference type="KEGG" id="mtr:11437600"/>
<dbReference type="SUPFAM" id="SSF54928">
    <property type="entry name" value="RNA-binding domain, RBD"/>
    <property type="match status" value="1"/>
</dbReference>
<dbReference type="Gramene" id="rna23320">
    <property type="protein sequence ID" value="RHN60924.1"/>
    <property type="gene ID" value="gene23320"/>
</dbReference>
<dbReference type="HOGENOM" id="CLU_012062_28_8_1"/>
<dbReference type="EMBL" id="CM001220">
    <property type="protein sequence ID" value="AES88852.1"/>
    <property type="molecule type" value="Genomic_DNA"/>
</dbReference>
<gene>
    <name evidence="6" type="primary">11437600</name>
    <name evidence="4" type="ordered locus">MTR_4g063560</name>
    <name evidence="5" type="ORF">MtrunA17_Chr4g0031091</name>
</gene>
<dbReference type="InterPro" id="IPR000504">
    <property type="entry name" value="RRM_dom"/>
</dbReference>
<dbReference type="InterPro" id="IPR035979">
    <property type="entry name" value="RBD_domain_sf"/>
</dbReference>
<dbReference type="OrthoDB" id="439808at2759"/>
<evidence type="ECO:0000259" key="3">
    <source>
        <dbReference type="PROSITE" id="PS50102"/>
    </source>
</evidence>
<dbReference type="PaxDb" id="3880-AES88852"/>
<dbReference type="Gene3D" id="3.30.70.330">
    <property type="match status" value="1"/>
</dbReference>
<name>G7JUS2_MEDTR</name>
<evidence type="ECO:0000313" key="5">
    <source>
        <dbReference type="EMBL" id="RHN60924.1"/>
    </source>
</evidence>
<evidence type="ECO:0000313" key="7">
    <source>
        <dbReference type="Proteomes" id="UP000002051"/>
    </source>
</evidence>
<dbReference type="Proteomes" id="UP000002051">
    <property type="component" value="Chromosome 4"/>
</dbReference>
<reference evidence="4 7" key="1">
    <citation type="journal article" date="2011" name="Nature">
        <title>The Medicago genome provides insight into the evolution of rhizobial symbioses.</title>
        <authorList>
            <person name="Young N.D."/>
            <person name="Debelle F."/>
            <person name="Oldroyd G.E."/>
            <person name="Geurts R."/>
            <person name="Cannon S.B."/>
            <person name="Udvardi M.K."/>
            <person name="Benedito V.A."/>
            <person name="Mayer K.F."/>
            <person name="Gouzy J."/>
            <person name="Schoof H."/>
            <person name="Van de Peer Y."/>
            <person name="Proost S."/>
            <person name="Cook D.R."/>
            <person name="Meyers B.C."/>
            <person name="Spannagl M."/>
            <person name="Cheung F."/>
            <person name="De Mita S."/>
            <person name="Krishnakumar V."/>
            <person name="Gundlach H."/>
            <person name="Zhou S."/>
            <person name="Mudge J."/>
            <person name="Bharti A.K."/>
            <person name="Murray J.D."/>
            <person name="Naoumkina M.A."/>
            <person name="Rosen B."/>
            <person name="Silverstein K.A."/>
            <person name="Tang H."/>
            <person name="Rombauts S."/>
            <person name="Zhao P.X."/>
            <person name="Zhou P."/>
            <person name="Barbe V."/>
            <person name="Bardou P."/>
            <person name="Bechner M."/>
            <person name="Bellec A."/>
            <person name="Berger A."/>
            <person name="Berges H."/>
            <person name="Bidwell S."/>
            <person name="Bisseling T."/>
            <person name="Choisne N."/>
            <person name="Couloux A."/>
            <person name="Denny R."/>
            <person name="Deshpande S."/>
            <person name="Dai X."/>
            <person name="Doyle J.J."/>
            <person name="Dudez A.M."/>
            <person name="Farmer A.D."/>
            <person name="Fouteau S."/>
            <person name="Franken C."/>
            <person name="Gibelin C."/>
            <person name="Gish J."/>
            <person name="Goldstein S."/>
            <person name="Gonzalez A.J."/>
            <person name="Green P.J."/>
            <person name="Hallab A."/>
            <person name="Hartog M."/>
            <person name="Hua A."/>
            <person name="Humphray S.J."/>
            <person name="Jeong D.H."/>
            <person name="Jing Y."/>
            <person name="Jocker A."/>
            <person name="Kenton S.M."/>
            <person name="Kim D.J."/>
            <person name="Klee K."/>
            <person name="Lai H."/>
            <person name="Lang C."/>
            <person name="Lin S."/>
            <person name="Macmil S.L."/>
            <person name="Magdelenat G."/>
            <person name="Matthews L."/>
            <person name="McCorrison J."/>
            <person name="Monaghan E.L."/>
            <person name="Mun J.H."/>
            <person name="Najar F.Z."/>
            <person name="Nicholson C."/>
            <person name="Noirot C."/>
            <person name="O'Bleness M."/>
            <person name="Paule C.R."/>
            <person name="Poulain J."/>
            <person name="Prion F."/>
            <person name="Qin B."/>
            <person name="Qu C."/>
            <person name="Retzel E.F."/>
            <person name="Riddle C."/>
            <person name="Sallet E."/>
            <person name="Samain S."/>
            <person name="Samson N."/>
            <person name="Sanders I."/>
            <person name="Saurat O."/>
            <person name="Scarpelli C."/>
            <person name="Schiex T."/>
            <person name="Segurens B."/>
            <person name="Severin A.J."/>
            <person name="Sherrier D.J."/>
            <person name="Shi R."/>
            <person name="Sims S."/>
            <person name="Singer S.R."/>
            <person name="Sinharoy S."/>
            <person name="Sterck L."/>
            <person name="Viollet A."/>
            <person name="Wang B.B."/>
            <person name="Wang K."/>
            <person name="Wang M."/>
            <person name="Wang X."/>
            <person name="Warfsmann J."/>
            <person name="Weissenbach J."/>
            <person name="White D.D."/>
            <person name="White J.D."/>
            <person name="Wiley G.B."/>
            <person name="Wincker P."/>
            <person name="Xing Y."/>
            <person name="Yang L."/>
            <person name="Yao Z."/>
            <person name="Ying F."/>
            <person name="Zhai J."/>
            <person name="Zhou L."/>
            <person name="Zuber A."/>
            <person name="Denarie J."/>
            <person name="Dixon R.A."/>
            <person name="May G.D."/>
            <person name="Schwartz D.C."/>
            <person name="Rogers J."/>
            <person name="Quetier F."/>
            <person name="Town C.D."/>
            <person name="Roe B.A."/>
        </authorList>
    </citation>
    <scope>NUCLEOTIDE SEQUENCE [LARGE SCALE GENOMIC DNA]</scope>
    <source>
        <strain evidence="4">A17</strain>
        <strain evidence="6 7">cv. Jemalong A17</strain>
    </source>
</reference>
<dbReference type="EMBL" id="PSQE01000004">
    <property type="protein sequence ID" value="RHN60924.1"/>
    <property type="molecule type" value="Genomic_DNA"/>
</dbReference>
<evidence type="ECO:0000256" key="2">
    <source>
        <dbReference type="PROSITE-ProRule" id="PRU00176"/>
    </source>
</evidence>
<keyword evidence="1 2" id="KW-0694">RNA-binding</keyword>
<dbReference type="AlphaFoldDB" id="G7JUS2"/>